<comment type="caution">
    <text evidence="3">The sequence shown here is derived from an EMBL/GenBank/DDBJ whole genome shotgun (WGS) entry which is preliminary data.</text>
</comment>
<dbReference type="Proteomes" id="UP000321514">
    <property type="component" value="Unassembled WGS sequence"/>
</dbReference>
<evidence type="ECO:0000313" key="5">
    <source>
        <dbReference type="Proteomes" id="UP000183760"/>
    </source>
</evidence>
<reference evidence="4 5" key="1">
    <citation type="submission" date="2016-10" db="EMBL/GenBank/DDBJ databases">
        <authorList>
            <person name="Varghese N."/>
            <person name="Submissions S."/>
        </authorList>
    </citation>
    <scope>NUCLEOTIDE SEQUENCE [LARGE SCALE GENOMIC DNA]</scope>
    <source>
        <strain evidence="4 5">DSM 16525</strain>
    </source>
</reference>
<reference evidence="3 6" key="2">
    <citation type="submission" date="2019-07" db="EMBL/GenBank/DDBJ databases">
        <title>Whole genome shotgun sequence of Myxococcus fulvus NBRC 100333.</title>
        <authorList>
            <person name="Hosoyama A."/>
            <person name="Uohara A."/>
            <person name="Ohji S."/>
            <person name="Ichikawa N."/>
        </authorList>
    </citation>
    <scope>NUCLEOTIDE SEQUENCE [LARGE SCALE GENOMIC DNA]</scope>
    <source>
        <strain evidence="3 6">NBRC 100333</strain>
    </source>
</reference>
<evidence type="ECO:0000313" key="6">
    <source>
        <dbReference type="Proteomes" id="UP000321514"/>
    </source>
</evidence>
<dbReference type="EMBL" id="FOIB01000001">
    <property type="protein sequence ID" value="SET05046.1"/>
    <property type="molecule type" value="Genomic_DNA"/>
</dbReference>
<keyword evidence="1" id="KW-0812">Transmembrane</keyword>
<evidence type="ECO:0008006" key="7">
    <source>
        <dbReference type="Google" id="ProtNLM"/>
    </source>
</evidence>
<keyword evidence="1" id="KW-1133">Transmembrane helix</keyword>
<evidence type="ECO:0000256" key="1">
    <source>
        <dbReference type="SAM" id="Phobius"/>
    </source>
</evidence>
<evidence type="ECO:0000256" key="2">
    <source>
        <dbReference type="SAM" id="SignalP"/>
    </source>
</evidence>
<dbReference type="AlphaFoldDB" id="A0A511SU98"/>
<keyword evidence="1" id="KW-0472">Membrane</keyword>
<gene>
    <name evidence="3" type="ORF">MFU01_05330</name>
    <name evidence="4" type="ORF">SAMN05443572_101956</name>
</gene>
<dbReference type="EMBL" id="BJXR01000009">
    <property type="protein sequence ID" value="GEN05496.1"/>
    <property type="molecule type" value="Genomic_DNA"/>
</dbReference>
<name>A0A511SU98_MYXFU</name>
<evidence type="ECO:0000313" key="3">
    <source>
        <dbReference type="EMBL" id="GEN05496.1"/>
    </source>
</evidence>
<sequence>MLFNGMKVRRVSVVWMCALLAFPALAHEGESHGGPAVSSGARDAQHVLAATGDVFEVVLKHPERSETPKTLVRIWVAETETNAPVSGAQVELTLTGSTVQKLSPRMLSAGAYEAEALLEPETEWAAVVTVTRGNDVDVLALGTVHLEEDHDTSSATGATGSWRWGAVGGASLLAVVGAWWSARRKKVRT</sequence>
<dbReference type="RefSeq" id="WP_143096943.1">
    <property type="nucleotide sequence ID" value="NZ_BJXR01000009.1"/>
</dbReference>
<dbReference type="STRING" id="1334629.MFUL124B02_05715"/>
<evidence type="ECO:0000313" key="4">
    <source>
        <dbReference type="EMBL" id="SET05046.1"/>
    </source>
</evidence>
<accession>A0A511SU98</accession>
<feature type="signal peptide" evidence="2">
    <location>
        <begin position="1"/>
        <end position="26"/>
    </location>
</feature>
<dbReference type="OrthoDB" id="5519002at2"/>
<proteinExistence type="predicted"/>
<keyword evidence="2" id="KW-0732">Signal</keyword>
<organism evidence="3 6">
    <name type="scientific">Myxococcus fulvus</name>
    <dbReference type="NCBI Taxonomy" id="33"/>
    <lineage>
        <taxon>Bacteria</taxon>
        <taxon>Pseudomonadati</taxon>
        <taxon>Myxococcota</taxon>
        <taxon>Myxococcia</taxon>
        <taxon>Myxococcales</taxon>
        <taxon>Cystobacterineae</taxon>
        <taxon>Myxococcaceae</taxon>
        <taxon>Myxococcus</taxon>
    </lineage>
</organism>
<protein>
    <recommendedName>
        <fullName evidence="7">YtkA-like domain-containing protein</fullName>
    </recommendedName>
</protein>
<keyword evidence="5" id="KW-1185">Reference proteome</keyword>
<feature type="transmembrane region" description="Helical" evidence="1">
    <location>
        <begin position="162"/>
        <end position="182"/>
    </location>
</feature>
<feature type="chain" id="PRO_5022979320" description="YtkA-like domain-containing protein" evidence="2">
    <location>
        <begin position="27"/>
        <end position="189"/>
    </location>
</feature>
<dbReference type="Proteomes" id="UP000183760">
    <property type="component" value="Unassembled WGS sequence"/>
</dbReference>